<organism evidence="5 6">
    <name type="scientific">Jatropha curcas</name>
    <name type="common">Barbados nut</name>
    <dbReference type="NCBI Taxonomy" id="180498"/>
    <lineage>
        <taxon>Eukaryota</taxon>
        <taxon>Viridiplantae</taxon>
        <taxon>Streptophyta</taxon>
        <taxon>Embryophyta</taxon>
        <taxon>Tracheophyta</taxon>
        <taxon>Spermatophyta</taxon>
        <taxon>Magnoliopsida</taxon>
        <taxon>eudicotyledons</taxon>
        <taxon>Gunneridae</taxon>
        <taxon>Pentapetalae</taxon>
        <taxon>rosids</taxon>
        <taxon>fabids</taxon>
        <taxon>Malpighiales</taxon>
        <taxon>Euphorbiaceae</taxon>
        <taxon>Crotonoideae</taxon>
        <taxon>Jatropheae</taxon>
        <taxon>Jatropha</taxon>
    </lineage>
</organism>
<comment type="pathway">
    <text evidence="2">Protein modification; protein ubiquitination.</text>
</comment>
<dbReference type="InterPro" id="IPR058039">
    <property type="entry name" value="At3g05675-like_ankyrin"/>
</dbReference>
<dbReference type="PANTHER" id="PTHR31060:SF30">
    <property type="entry name" value="OS07G0668800 PROTEIN"/>
    <property type="match status" value="1"/>
</dbReference>
<accession>A0A067KJ03</accession>
<evidence type="ECO:0000256" key="2">
    <source>
        <dbReference type="ARBA" id="ARBA00004906"/>
    </source>
</evidence>
<dbReference type="SUPFAM" id="SSF54695">
    <property type="entry name" value="POZ domain"/>
    <property type="match status" value="1"/>
</dbReference>
<dbReference type="STRING" id="180498.A0A067KJ03"/>
<evidence type="ECO:0000256" key="3">
    <source>
        <dbReference type="ARBA" id="ARBA00022786"/>
    </source>
</evidence>
<dbReference type="GO" id="GO:0016567">
    <property type="term" value="P:protein ubiquitination"/>
    <property type="evidence" value="ECO:0007669"/>
    <property type="project" value="UniProtKB-UniPathway"/>
</dbReference>
<dbReference type="OrthoDB" id="1883777at2759"/>
<dbReference type="InterPro" id="IPR038920">
    <property type="entry name" value="At3g05675-like"/>
</dbReference>
<evidence type="ECO:0000313" key="6">
    <source>
        <dbReference type="Proteomes" id="UP000027138"/>
    </source>
</evidence>
<keyword evidence="3" id="KW-0833">Ubl conjugation pathway</keyword>
<name>A0A067KJ03_JATCU</name>
<dbReference type="Proteomes" id="UP000027138">
    <property type="component" value="Unassembled WGS sequence"/>
</dbReference>
<sequence>MGSTALSWIGDRSTSDVVVRLRTQEGRDEWFYCHSLILVEKSKYFGDRLSENWPTCQIIDSRNCVEVYCQESDFDHHVNFLRLLYVAIDGSSDDIWHGVKNALGILRVAVELGSPKIVSGCVNFLEAVPWEEAEEQEILRIIPRMGSQAEPILARLQPVNPLLIRRVFLSAIQFATSSPASVMNDLKTSAQEQLEYMLTEDDDAPLLTADDEIKSVVKECLKGLFSRFNKLLDDLLCKSVESVSESGRVQSLQSYLSDMSWACQILSKLEIMFEFVYSWVDSSDKILQVVEQACTAVEIIEIKLKVIEVAAKVLEAIGYGTVILPTAKRLHMVKVWLPFVRVTKPFIDSVTTNYEDTGLKIDAEQWQSLESSFVSIVLALPSGDQAEILTEWLGNEHIRYPDFTEAFEVWCYRSKVAKRRLADIKGNHDMINTS</sequence>
<comment type="function">
    <text evidence="1">May act as a substrate-specific adapter of an E3 ubiquitin-protein ligase complex (CUL3-RBX1-BTB) which mediates the ubiquitination and subsequent proteasomal degradation of target proteins.</text>
</comment>
<gene>
    <name evidence="5" type="ORF">JCGZ_08756</name>
</gene>
<dbReference type="PANTHER" id="PTHR31060">
    <property type="entry name" value="OSJNBA0011J08.25 PROTEIN-RELATED"/>
    <property type="match status" value="1"/>
</dbReference>
<dbReference type="InterPro" id="IPR011333">
    <property type="entry name" value="SKP1/BTB/POZ_sf"/>
</dbReference>
<keyword evidence="6" id="KW-1185">Reference proteome</keyword>
<evidence type="ECO:0000259" key="4">
    <source>
        <dbReference type="Pfam" id="PF25553"/>
    </source>
</evidence>
<reference evidence="5 6" key="1">
    <citation type="journal article" date="2014" name="PLoS ONE">
        <title>Global Analysis of Gene Expression Profiles in Physic Nut (Jatropha curcas L.) Seedlings Exposed to Salt Stress.</title>
        <authorList>
            <person name="Zhang L."/>
            <person name="Zhang C."/>
            <person name="Wu P."/>
            <person name="Chen Y."/>
            <person name="Li M."/>
            <person name="Jiang H."/>
            <person name="Wu G."/>
        </authorList>
    </citation>
    <scope>NUCLEOTIDE SEQUENCE [LARGE SCALE GENOMIC DNA]</scope>
    <source>
        <strain evidence="6">cv. GZQX0401</strain>
        <tissue evidence="5">Young leaves</tissue>
    </source>
</reference>
<dbReference type="EMBL" id="KK914453">
    <property type="protein sequence ID" value="KDP36112.1"/>
    <property type="molecule type" value="Genomic_DNA"/>
</dbReference>
<protein>
    <recommendedName>
        <fullName evidence="4">At3g05675-like ankyrin-like domain-containing protein</fullName>
    </recommendedName>
</protein>
<proteinExistence type="predicted"/>
<dbReference type="UniPathway" id="UPA00143"/>
<evidence type="ECO:0000313" key="5">
    <source>
        <dbReference type="EMBL" id="KDP36112.1"/>
    </source>
</evidence>
<dbReference type="KEGG" id="jcu:105635809"/>
<dbReference type="Pfam" id="PF25553">
    <property type="entry name" value="BTB-POZ_ANK-like"/>
    <property type="match status" value="1"/>
</dbReference>
<evidence type="ECO:0000256" key="1">
    <source>
        <dbReference type="ARBA" id="ARBA00002668"/>
    </source>
</evidence>
<feature type="domain" description="At3g05675-like ankyrin-like" evidence="4">
    <location>
        <begin position="182"/>
        <end position="415"/>
    </location>
</feature>
<dbReference type="Gene3D" id="3.30.710.10">
    <property type="entry name" value="Potassium Channel Kv1.1, Chain A"/>
    <property type="match status" value="1"/>
</dbReference>
<dbReference type="AlphaFoldDB" id="A0A067KJ03"/>